<dbReference type="PANTHER" id="PTHR34698">
    <property type="entry name" value="5-OXOPROLINASE SUBUNIT B"/>
    <property type="match status" value="1"/>
</dbReference>
<dbReference type="SUPFAM" id="SSF50891">
    <property type="entry name" value="Cyclophilin-like"/>
    <property type="match status" value="1"/>
</dbReference>
<dbReference type="Pfam" id="PF02682">
    <property type="entry name" value="CT_C_D"/>
    <property type="match status" value="1"/>
</dbReference>
<evidence type="ECO:0000313" key="6">
    <source>
        <dbReference type="EMBL" id="MCC2126842.1"/>
    </source>
</evidence>
<dbReference type="EMBL" id="JAJEPS010000011">
    <property type="protein sequence ID" value="MCC2126842.1"/>
    <property type="molecule type" value="Genomic_DNA"/>
</dbReference>
<keyword evidence="2 6" id="KW-0378">Hydrolase</keyword>
<dbReference type="SMART" id="SM00796">
    <property type="entry name" value="AHS1"/>
    <property type="match status" value="1"/>
</dbReference>
<evidence type="ECO:0000313" key="7">
    <source>
        <dbReference type="Proteomes" id="UP001198220"/>
    </source>
</evidence>
<dbReference type="Gene3D" id="3.30.1360.40">
    <property type="match status" value="1"/>
</dbReference>
<keyword evidence="1" id="KW-0547">Nucleotide-binding</keyword>
<keyword evidence="7" id="KW-1185">Reference proteome</keyword>
<gene>
    <name evidence="6" type="primary">pxpB</name>
    <name evidence="6" type="ORF">LKD36_11755</name>
</gene>
<comment type="caution">
    <text evidence="6">The sequence shown here is derived from an EMBL/GenBank/DDBJ whole genome shotgun (WGS) entry which is preliminary data.</text>
</comment>
<dbReference type="GO" id="GO:0005524">
    <property type="term" value="F:ATP binding"/>
    <property type="evidence" value="ECO:0007669"/>
    <property type="project" value="UniProtKB-KW"/>
</dbReference>
<evidence type="ECO:0000259" key="5">
    <source>
        <dbReference type="SMART" id="SM00796"/>
    </source>
</evidence>
<dbReference type="EC" id="3.5.2.9" evidence="6"/>
<evidence type="ECO:0000256" key="2">
    <source>
        <dbReference type="ARBA" id="ARBA00022801"/>
    </source>
</evidence>
<dbReference type="NCBIfam" id="TIGR00370">
    <property type="entry name" value="5-oxoprolinase subunit PxpB"/>
    <property type="match status" value="1"/>
</dbReference>
<dbReference type="InterPro" id="IPR003833">
    <property type="entry name" value="CT_C_D"/>
</dbReference>
<dbReference type="Proteomes" id="UP001198220">
    <property type="component" value="Unassembled WGS sequence"/>
</dbReference>
<evidence type="ECO:0000256" key="3">
    <source>
        <dbReference type="ARBA" id="ARBA00022840"/>
    </source>
</evidence>
<dbReference type="SUPFAM" id="SSF160467">
    <property type="entry name" value="PH0987 N-terminal domain-like"/>
    <property type="match status" value="1"/>
</dbReference>
<feature type="coiled-coil region" evidence="4">
    <location>
        <begin position="56"/>
        <end position="83"/>
    </location>
</feature>
<sequence>MKLMAAGDQVLVAEFGDRIDEAVNDQVHALAAKIEEQQIPGIGEVVPTFRSLLIYYDSYQLSYREAADKIEELARNLKTEQKTKKRILKIPCCYGARFGPDLADMEQLTGLDRKEMIDIHSSVDYKVYMLGFLPGFAYLGGLDERIHVPRLKSPRLKISRGAVGIGGSQTGIYPMDSPGGWRLMGETPIDMYDPNREQPILVQAGDYIRFVPITIMDYYDIRRAVLDGKYQIEVTEE</sequence>
<dbReference type="InterPro" id="IPR029000">
    <property type="entry name" value="Cyclophilin-like_dom_sf"/>
</dbReference>
<accession>A0AAE3A6J5</accession>
<dbReference type="Gene3D" id="2.40.100.10">
    <property type="entry name" value="Cyclophilin-like"/>
    <property type="match status" value="1"/>
</dbReference>
<reference evidence="6 7" key="1">
    <citation type="submission" date="2021-10" db="EMBL/GenBank/DDBJ databases">
        <title>Anaerobic single-cell dispensing facilitates the cultivation of human gut bacteria.</title>
        <authorList>
            <person name="Afrizal A."/>
        </authorList>
    </citation>
    <scope>NUCLEOTIDE SEQUENCE [LARGE SCALE GENOMIC DNA]</scope>
    <source>
        <strain evidence="6 7">CLA-AA-H276</strain>
    </source>
</reference>
<dbReference type="AlphaFoldDB" id="A0AAE3A6J5"/>
<evidence type="ECO:0000256" key="1">
    <source>
        <dbReference type="ARBA" id="ARBA00022741"/>
    </source>
</evidence>
<dbReference type="InterPro" id="IPR010016">
    <property type="entry name" value="PxpB"/>
</dbReference>
<protein>
    <submittedName>
        <fullName evidence="6">5-oxoprolinase subunit PxpB</fullName>
        <ecNumber evidence="6">3.5.2.9</ecNumber>
    </submittedName>
</protein>
<name>A0AAE3A6J5_9FIRM</name>
<keyword evidence="4" id="KW-0175">Coiled coil</keyword>
<organism evidence="6 7">
    <name type="scientific">Hominiventricola filiformis</name>
    <dbReference type="NCBI Taxonomy" id="2885352"/>
    <lineage>
        <taxon>Bacteria</taxon>
        <taxon>Bacillati</taxon>
        <taxon>Bacillota</taxon>
        <taxon>Clostridia</taxon>
        <taxon>Lachnospirales</taxon>
        <taxon>Lachnospiraceae</taxon>
        <taxon>Hominiventricola</taxon>
    </lineage>
</organism>
<keyword evidence="3" id="KW-0067">ATP-binding</keyword>
<feature type="domain" description="Carboxyltransferase" evidence="5">
    <location>
        <begin position="1"/>
        <end position="202"/>
    </location>
</feature>
<evidence type="ECO:0000256" key="4">
    <source>
        <dbReference type="SAM" id="Coils"/>
    </source>
</evidence>
<dbReference type="RefSeq" id="WP_118770782.1">
    <property type="nucleotide sequence ID" value="NZ_JAJEPS010000011.1"/>
</dbReference>
<dbReference type="GO" id="GO:0017168">
    <property type="term" value="F:5-oxoprolinase (ATP-hydrolyzing) activity"/>
    <property type="evidence" value="ECO:0007669"/>
    <property type="project" value="UniProtKB-EC"/>
</dbReference>
<dbReference type="PANTHER" id="PTHR34698:SF2">
    <property type="entry name" value="5-OXOPROLINASE SUBUNIT B"/>
    <property type="match status" value="1"/>
</dbReference>
<proteinExistence type="predicted"/>